<proteinExistence type="inferred from homology"/>
<dbReference type="InterPro" id="IPR050555">
    <property type="entry name" value="Bact_Solute-Bind_Prot2"/>
</dbReference>
<dbReference type="PROSITE" id="PS51257">
    <property type="entry name" value="PROKAR_LIPOPROTEIN"/>
    <property type="match status" value="1"/>
</dbReference>
<dbReference type="PANTHER" id="PTHR30036:SF7">
    <property type="entry name" value="ABC TRANSPORTER PERIPLASMIC-BINDING PROTEIN YPHF"/>
    <property type="match status" value="1"/>
</dbReference>
<dbReference type="GO" id="GO:0030288">
    <property type="term" value="C:outer membrane-bounded periplasmic space"/>
    <property type="evidence" value="ECO:0007669"/>
    <property type="project" value="TreeGrafter"/>
</dbReference>
<sequence>MRKHLLFLLTMVLLVLAACSNTGETVNTSAPAEGDSKEAASGDKNDIAVAYFSAGASNNYLQTGIQEVEKVAADYGWKVDVYDGGFDPLTQLNQVQNAVAQDKYDAFLIEAVDGNQLCDIVQSQVLPKGIAVSAINIELCGAIDAAAEGTLTFVGGQGVNIYEDIYKNIVENNPDGGKIAVIGGPSTGTPYLNNIKGMEKIIAPDDKWEIVGPFSTDYTANQAFQVAQNAIQANPDLKVIFSNYSGMTNGVVEAVNAAGKKGEIKIYDFGGDEWSFNAIKNGDIEQTVIMLPKEEVQRGMEAIKLHFEGKDVPTFYDLTTEDILPGTPYVNKDNIGDFEAKGLPEY</sequence>
<accession>A0A432L727</accession>
<keyword evidence="6" id="KW-1185">Reference proteome</keyword>
<evidence type="ECO:0000256" key="3">
    <source>
        <dbReference type="SAM" id="SignalP"/>
    </source>
</evidence>
<feature type="signal peptide" evidence="3">
    <location>
        <begin position="1"/>
        <end position="17"/>
    </location>
</feature>
<evidence type="ECO:0000313" key="6">
    <source>
        <dbReference type="Proteomes" id="UP000287910"/>
    </source>
</evidence>
<evidence type="ECO:0000313" key="5">
    <source>
        <dbReference type="EMBL" id="RUL47263.1"/>
    </source>
</evidence>
<comment type="subcellular location">
    <subcellularLocation>
        <location evidence="1">Cell envelope</location>
    </subcellularLocation>
</comment>
<protein>
    <submittedName>
        <fullName evidence="5">Sugar ABC transporter substrate-binding protein</fullName>
    </submittedName>
</protein>
<name>A0A432L727_9BACI</name>
<dbReference type="CDD" id="cd01536">
    <property type="entry name" value="PBP1_ABC_sugar_binding-like"/>
    <property type="match status" value="1"/>
</dbReference>
<dbReference type="Proteomes" id="UP000287910">
    <property type="component" value="Unassembled WGS sequence"/>
</dbReference>
<evidence type="ECO:0000259" key="4">
    <source>
        <dbReference type="Pfam" id="PF13407"/>
    </source>
</evidence>
<feature type="chain" id="PRO_5038860363" evidence="3">
    <location>
        <begin position="18"/>
        <end position="346"/>
    </location>
</feature>
<dbReference type="SUPFAM" id="SSF53822">
    <property type="entry name" value="Periplasmic binding protein-like I"/>
    <property type="match status" value="1"/>
</dbReference>
<dbReference type="Pfam" id="PF13407">
    <property type="entry name" value="Peripla_BP_4"/>
    <property type="match status" value="1"/>
</dbReference>
<organism evidence="5 6">
    <name type="scientific">Lysinibacillus antri</name>
    <dbReference type="NCBI Taxonomy" id="2498145"/>
    <lineage>
        <taxon>Bacteria</taxon>
        <taxon>Bacillati</taxon>
        <taxon>Bacillota</taxon>
        <taxon>Bacilli</taxon>
        <taxon>Bacillales</taxon>
        <taxon>Bacillaceae</taxon>
        <taxon>Lysinibacillus</taxon>
    </lineage>
</organism>
<dbReference type="PANTHER" id="PTHR30036">
    <property type="entry name" value="D-XYLOSE-BINDING PERIPLASMIC PROTEIN"/>
    <property type="match status" value="1"/>
</dbReference>
<dbReference type="AlphaFoldDB" id="A0A432L727"/>
<reference evidence="5 6" key="1">
    <citation type="submission" date="2018-12" db="EMBL/GenBank/DDBJ databases">
        <title>Lysinibacillus antri sp. nov., isolated from a cave soil.</title>
        <authorList>
            <person name="Narsing Rao M.P."/>
            <person name="Zhang H."/>
            <person name="Dong Z.-Y."/>
            <person name="Niu X.-K."/>
            <person name="Zhang K."/>
            <person name="Fang B.-Z."/>
            <person name="Kang Y.-Q."/>
            <person name="Xiao M."/>
            <person name="Li W.-J."/>
        </authorList>
    </citation>
    <scope>NUCLEOTIDE SEQUENCE [LARGE SCALE GENOMIC DNA]</scope>
    <source>
        <strain evidence="5 6">SYSU K30002</strain>
    </source>
</reference>
<gene>
    <name evidence="5" type="ORF">EK386_18535</name>
</gene>
<evidence type="ECO:0000256" key="1">
    <source>
        <dbReference type="ARBA" id="ARBA00004196"/>
    </source>
</evidence>
<dbReference type="Gene3D" id="3.40.50.2300">
    <property type="match status" value="2"/>
</dbReference>
<dbReference type="InterPro" id="IPR025997">
    <property type="entry name" value="SBP_2_dom"/>
</dbReference>
<dbReference type="GO" id="GO:0030246">
    <property type="term" value="F:carbohydrate binding"/>
    <property type="evidence" value="ECO:0007669"/>
    <property type="project" value="TreeGrafter"/>
</dbReference>
<comment type="similarity">
    <text evidence="2">Belongs to the bacterial solute-binding protein 2 family.</text>
</comment>
<dbReference type="EMBL" id="RYYR01000041">
    <property type="protein sequence ID" value="RUL47263.1"/>
    <property type="molecule type" value="Genomic_DNA"/>
</dbReference>
<dbReference type="InterPro" id="IPR028082">
    <property type="entry name" value="Peripla_BP_I"/>
</dbReference>
<keyword evidence="3" id="KW-0732">Signal</keyword>
<comment type="caution">
    <text evidence="5">The sequence shown here is derived from an EMBL/GenBank/DDBJ whole genome shotgun (WGS) entry which is preliminary data.</text>
</comment>
<feature type="domain" description="Periplasmic binding protein" evidence="4">
    <location>
        <begin position="50"/>
        <end position="310"/>
    </location>
</feature>
<dbReference type="RefSeq" id="WP_126660671.1">
    <property type="nucleotide sequence ID" value="NZ_RYYR01000041.1"/>
</dbReference>
<evidence type="ECO:0000256" key="2">
    <source>
        <dbReference type="ARBA" id="ARBA00007639"/>
    </source>
</evidence>